<dbReference type="InterPro" id="IPR036961">
    <property type="entry name" value="Kinesin_motor_dom_sf"/>
</dbReference>
<feature type="coiled-coil region" evidence="10">
    <location>
        <begin position="588"/>
        <end position="650"/>
    </location>
</feature>
<dbReference type="Pfam" id="PF00225">
    <property type="entry name" value="Kinesin"/>
    <property type="match status" value="1"/>
</dbReference>
<evidence type="ECO:0000259" key="11">
    <source>
        <dbReference type="PROSITE" id="PS50067"/>
    </source>
</evidence>
<feature type="domain" description="Kinesin motor" evidence="11">
    <location>
        <begin position="19"/>
        <end position="369"/>
    </location>
</feature>
<dbReference type="GO" id="GO:0005874">
    <property type="term" value="C:microtubule"/>
    <property type="evidence" value="ECO:0007669"/>
    <property type="project" value="UniProtKB-KW"/>
</dbReference>
<evidence type="ECO:0000256" key="10">
    <source>
        <dbReference type="SAM" id="Coils"/>
    </source>
</evidence>
<dbReference type="GO" id="GO:0003777">
    <property type="term" value="F:microtubule motor activity"/>
    <property type="evidence" value="ECO:0007669"/>
    <property type="project" value="InterPro"/>
</dbReference>
<dbReference type="GO" id="GO:0007018">
    <property type="term" value="P:microtubule-based movement"/>
    <property type="evidence" value="ECO:0007669"/>
    <property type="project" value="InterPro"/>
</dbReference>
<comment type="similarity">
    <text evidence="9">Belongs to the TRAFAC class myosin-kinesin ATPase superfamily. Kinesin family.</text>
</comment>
<dbReference type="EMBL" id="HACM01000376">
    <property type="protein sequence ID" value="CRZ00818.1"/>
    <property type="molecule type" value="Transcribed_RNA"/>
</dbReference>
<evidence type="ECO:0000313" key="12">
    <source>
        <dbReference type="EMBL" id="CRZ00818.1"/>
    </source>
</evidence>
<evidence type="ECO:0000256" key="5">
    <source>
        <dbReference type="ARBA" id="ARBA00022840"/>
    </source>
</evidence>
<dbReference type="InterPro" id="IPR027417">
    <property type="entry name" value="P-loop_NTPase"/>
</dbReference>
<keyword evidence="6 10" id="KW-0175">Coiled coil</keyword>
<dbReference type="Gene3D" id="3.40.850.10">
    <property type="entry name" value="Kinesin motor domain"/>
    <property type="match status" value="1"/>
</dbReference>
<keyword evidence="4 9" id="KW-0547">Nucleotide-binding</keyword>
<evidence type="ECO:0000256" key="2">
    <source>
        <dbReference type="ARBA" id="ARBA00022490"/>
    </source>
</evidence>
<dbReference type="PROSITE" id="PS50067">
    <property type="entry name" value="KINESIN_MOTOR_2"/>
    <property type="match status" value="1"/>
</dbReference>
<dbReference type="PANTHER" id="PTHR47117">
    <property type="entry name" value="STAR-RELATED LIPID TRANSFER PROTEIN 9"/>
    <property type="match status" value="1"/>
</dbReference>
<evidence type="ECO:0000256" key="8">
    <source>
        <dbReference type="ARBA" id="ARBA00023212"/>
    </source>
</evidence>
<organism evidence="12">
    <name type="scientific">Spongospora subterranea</name>
    <dbReference type="NCBI Taxonomy" id="70186"/>
    <lineage>
        <taxon>Eukaryota</taxon>
        <taxon>Sar</taxon>
        <taxon>Rhizaria</taxon>
        <taxon>Endomyxa</taxon>
        <taxon>Phytomyxea</taxon>
        <taxon>Plasmodiophorida</taxon>
        <taxon>Plasmodiophoridae</taxon>
        <taxon>Spongospora</taxon>
    </lineage>
</organism>
<dbReference type="InterPro" id="IPR032405">
    <property type="entry name" value="Kinesin_assoc"/>
</dbReference>
<evidence type="ECO:0000256" key="3">
    <source>
        <dbReference type="ARBA" id="ARBA00022701"/>
    </source>
</evidence>
<keyword evidence="3" id="KW-0493">Microtubule</keyword>
<protein>
    <recommendedName>
        <fullName evidence="11">Kinesin motor domain-containing protein</fullName>
    </recommendedName>
</protein>
<dbReference type="Gene3D" id="2.60.200.20">
    <property type="match status" value="1"/>
</dbReference>
<dbReference type="GO" id="GO:0008017">
    <property type="term" value="F:microtubule binding"/>
    <property type="evidence" value="ECO:0007669"/>
    <property type="project" value="InterPro"/>
</dbReference>
<evidence type="ECO:0000256" key="7">
    <source>
        <dbReference type="ARBA" id="ARBA00023175"/>
    </source>
</evidence>
<reference evidence="12" key="1">
    <citation type="submission" date="2015-04" db="EMBL/GenBank/DDBJ databases">
        <title>The genome sequence of the plant pathogenic Rhizarian Plasmodiophora brassicae reveals insights in its biotrophic life cycle and the origin of chitin synthesis.</title>
        <authorList>
            <person name="Schwelm A."/>
            <person name="Fogelqvist J."/>
            <person name="Knaust A."/>
            <person name="Julke S."/>
            <person name="Lilja T."/>
            <person name="Dhandapani V."/>
            <person name="Bonilla-Rosso G."/>
            <person name="Karlsson M."/>
            <person name="Shevchenko A."/>
            <person name="Choi S.R."/>
            <person name="Kim H.G."/>
            <person name="Park J.Y."/>
            <person name="Lim Y.P."/>
            <person name="Ludwig-Muller J."/>
            <person name="Dixelius C."/>
        </authorList>
    </citation>
    <scope>NUCLEOTIDE SEQUENCE</scope>
    <source>
        <tissue evidence="12">Potato root galls</tissue>
    </source>
</reference>
<proteinExistence type="inferred from homology"/>
<dbReference type="InterPro" id="IPR008984">
    <property type="entry name" value="SMAD_FHA_dom_sf"/>
</dbReference>
<evidence type="ECO:0000256" key="1">
    <source>
        <dbReference type="ARBA" id="ARBA00004245"/>
    </source>
</evidence>
<feature type="coiled-coil region" evidence="10">
    <location>
        <begin position="377"/>
        <end position="404"/>
    </location>
</feature>
<keyword evidence="8" id="KW-0206">Cytoskeleton</keyword>
<evidence type="ECO:0000256" key="9">
    <source>
        <dbReference type="PROSITE-ProRule" id="PRU00283"/>
    </source>
</evidence>
<comment type="subcellular location">
    <subcellularLocation>
        <location evidence="1">Cytoplasm</location>
        <location evidence="1">Cytoskeleton</location>
    </subcellularLocation>
</comment>
<dbReference type="InterPro" id="IPR000253">
    <property type="entry name" value="FHA_dom"/>
</dbReference>
<evidence type="ECO:0000256" key="4">
    <source>
        <dbReference type="ARBA" id="ARBA00022741"/>
    </source>
</evidence>
<dbReference type="Pfam" id="PF00498">
    <property type="entry name" value="FHA"/>
    <property type="match status" value="1"/>
</dbReference>
<name>A0A0H5QFK3_9EUKA</name>
<keyword evidence="2" id="KW-0963">Cytoplasm</keyword>
<keyword evidence="7 9" id="KW-0505">Motor protein</keyword>
<dbReference type="SUPFAM" id="SSF49879">
    <property type="entry name" value="SMAD/FHA domain"/>
    <property type="match status" value="1"/>
</dbReference>
<accession>A0A0H5QFK3</accession>
<dbReference type="SUPFAM" id="SSF52540">
    <property type="entry name" value="P-loop containing nucleoside triphosphate hydrolases"/>
    <property type="match status" value="1"/>
</dbReference>
<dbReference type="Pfam" id="PF16183">
    <property type="entry name" value="Kinesin_assoc"/>
    <property type="match status" value="1"/>
</dbReference>
<keyword evidence="5 9" id="KW-0067">ATP-binding</keyword>
<dbReference type="GO" id="GO:0005524">
    <property type="term" value="F:ATP binding"/>
    <property type="evidence" value="ECO:0007669"/>
    <property type="project" value="UniProtKB-UniRule"/>
</dbReference>
<dbReference type="SUPFAM" id="SSF50729">
    <property type="entry name" value="PH domain-like"/>
    <property type="match status" value="1"/>
</dbReference>
<dbReference type="InterPro" id="IPR001752">
    <property type="entry name" value="Kinesin_motor_dom"/>
</dbReference>
<dbReference type="PROSITE" id="PS00411">
    <property type="entry name" value="KINESIN_MOTOR_1"/>
    <property type="match status" value="1"/>
</dbReference>
<evidence type="ECO:0000256" key="6">
    <source>
        <dbReference type="ARBA" id="ARBA00023054"/>
    </source>
</evidence>
<dbReference type="SMART" id="SM00129">
    <property type="entry name" value="KISc"/>
    <property type="match status" value="1"/>
</dbReference>
<dbReference type="InterPro" id="IPR019821">
    <property type="entry name" value="Kinesin_motor_CS"/>
</dbReference>
<dbReference type="Gene3D" id="6.10.250.2520">
    <property type="match status" value="1"/>
</dbReference>
<dbReference type="Gene3D" id="2.30.29.30">
    <property type="entry name" value="Pleckstrin-homology domain (PH domain)/Phosphotyrosine-binding domain (PTB)"/>
    <property type="match status" value="1"/>
</dbReference>
<dbReference type="InterPro" id="IPR011993">
    <property type="entry name" value="PH-like_dom_sf"/>
</dbReference>
<dbReference type="PRINTS" id="PR00380">
    <property type="entry name" value="KINESINHEAVY"/>
</dbReference>
<feature type="binding site" evidence="9">
    <location>
        <begin position="104"/>
        <end position="111"/>
    </location>
    <ligand>
        <name>ATP</name>
        <dbReference type="ChEBI" id="CHEBI:30616"/>
    </ligand>
</feature>
<sequence>MSIEGGRPVPPQPAVLRDNVLVAVRVRSDIATDSIIDVSGNNLVLHPPRIRPGETPCKFSFDRCYSASDADGNPHTQQGIFDDLGQNVLDNAFKGYNVTLLAYGQTGSGKSYCMMGSRSDPGLIPRISKDLFSRILINTMEDHRLTFTCEASYFEIYNEKVRDLLDPSKMEGQNTTGLLVREHPKHGPYVEDLSIIPVQSYEDIDNLLRQGNTGRTVAATRMNAESSRSHAIFTIILKQNLNDKSTGSVKEKISRVHLVDLAGSERQTKTKAHGSRLKEASEINKSLVTLGRVISALSEAGPIRRNQNSSPRQNSHIPFRDSTLTWLLKNSFGINGNARTMLLCTISPRSSDYEETLGSLRYAARAKRIITTAVCNEDANTKLIDCLKNEIKELNARLGSAEKTSSQEINQLASELDHTQKLISTLNMSWEDKVKQAESIRVYREQALERDGIAVKMDSNSPFLCNLNEDPGVSECLIYYLKKGSTHVGRSKTLPQPRIYLHDLSIPEFLCVFTTEEDNKTTLTRRDARFSVFINGKEAKESQLLHHGDRIIFGKSLSFRYSSSINSLQSNPGRLDNNKSKYDWEFAQAELKAKLDVMMNDLQKEREEVSILRARAMSTGEEFTSVLKQLETERQDRAELSQKLQKAVQESTNTRATFEEAKNGFNSLNQSQQLQLLSIQKELQKERSIRAGLSRDIDHFRRRNSCPSYSPYTDQVPAFVRNILLQSIYNRRNLSKNFENYLFKLEHCNCMAQALGHCVFFELRPQMSLSPKGVLLCQEFVFLRSVLNPEIIFTSAKFLDFYYRLREYYCDACERHNNPDKGGNPDPVEYVLSQCSESYEIGFGVMHQVKHVLFTTQLVTGSSSILDGDGNRIACLYYSIAKRNELPSIGQSYSVYIKVIGVDFLSPSAIPGSTVQVLLGGYGLDLLEFNDVPVMSQCLDYRALAEGVNNVWVIDRYNDELLKLPLQIRIMGTPVFPRHMDAENPMWVNARCRHSSHKRVSVLKTPSIGTDGSIRVPGPSPRLLAAQKRVINGSEFCGNHKPTASGAKSRQMNVQDVQTRLHVLVEIQELSPSTGVFDTCSVKANSDYGGVFRVCLSKPKRFNVRIAQTDTQDLSLESCSSLKVVAVRSGSLRDTSGYECDISQEQAQIHDKFLSFRCLWPTDMAQHSYAQRGAVFELDLEISVYVDWQLMPIILSHTVACKAYARIGFLRSFMNNISSHGRHCHGSFYELAPSPFCKTIADLREAANASRSEVACKLQLEKMKGSLHAIGESSPSDSLFAAVLETLCRRGGKISSKPEKHVLAQASAIRCADDVSCPERAGYIFCHQRRIFSVLRYPFLHLYRDANQTVEDEFIDLISGVIRTNDDAKLPFTFSLQTKVKTYSIQASCDEDFRNWIRCFSNYLPVVDQ</sequence>